<evidence type="ECO:0000313" key="2">
    <source>
        <dbReference type="EMBL" id="SMD30402.1"/>
    </source>
</evidence>
<accession>A0A8G2L6T3</accession>
<feature type="transmembrane region" description="Helical" evidence="1">
    <location>
        <begin position="214"/>
        <end position="235"/>
    </location>
</feature>
<keyword evidence="1" id="KW-0812">Transmembrane</keyword>
<feature type="transmembrane region" description="Helical" evidence="1">
    <location>
        <begin position="170"/>
        <end position="194"/>
    </location>
</feature>
<feature type="transmembrane region" description="Helical" evidence="1">
    <location>
        <begin position="73"/>
        <end position="103"/>
    </location>
</feature>
<name>A0A8G2L6T3_PICTO</name>
<evidence type="ECO:0000313" key="3">
    <source>
        <dbReference type="Proteomes" id="UP000192315"/>
    </source>
</evidence>
<comment type="caution">
    <text evidence="2">The sequence shown here is derived from an EMBL/GenBank/DDBJ whole genome shotgun (WGS) entry which is preliminary data.</text>
</comment>
<feature type="transmembrane region" description="Helical" evidence="1">
    <location>
        <begin position="12"/>
        <end position="28"/>
    </location>
</feature>
<keyword evidence="1" id="KW-1133">Transmembrane helix</keyword>
<gene>
    <name evidence="2" type="ORF">SAMN02745355_0282</name>
</gene>
<feature type="transmembrane region" description="Helical" evidence="1">
    <location>
        <begin position="115"/>
        <end position="136"/>
    </location>
</feature>
<dbReference type="AlphaFoldDB" id="A0A8G2L6T3"/>
<evidence type="ECO:0000256" key="1">
    <source>
        <dbReference type="SAM" id="Phobius"/>
    </source>
</evidence>
<dbReference type="Proteomes" id="UP000192315">
    <property type="component" value="Unassembled WGS sequence"/>
</dbReference>
<keyword evidence="3" id="KW-1185">Reference proteome</keyword>
<dbReference type="EMBL" id="FWYE01000001">
    <property type="protein sequence ID" value="SMD30402.1"/>
    <property type="molecule type" value="Genomic_DNA"/>
</dbReference>
<organism evidence="2 3">
    <name type="scientific">Picrophilus torridus (strain ATCC 700027 / DSM 9790 / JCM 10055 / NBRC 100828 / KAW 2/3)</name>
    <dbReference type="NCBI Taxonomy" id="1122961"/>
    <lineage>
        <taxon>Archaea</taxon>
        <taxon>Methanobacteriati</taxon>
        <taxon>Thermoplasmatota</taxon>
        <taxon>Thermoplasmata</taxon>
        <taxon>Thermoplasmatales</taxon>
        <taxon>Picrophilaceae</taxon>
        <taxon>Picrophilus</taxon>
    </lineage>
</organism>
<sequence>MHTVVFMRYNHVYIFYFILILYITGFMIDLIDPRIIGVSSASNLILFAGHSSVPEPPRLSFQMLMGTGPLGIYIFPALIGSLITDIPMALLSTAISLIMLYIFVHQYKNKIVKNIIDAASTSFLFLNIMIAVLIIYFAGPSTISISTGVGLSIWPLYLRRYKTPASLRYLLAMIFSGIGNSLAIIAFIFFSGIYTSYLNNVGNIMYMDSLSIRYAALGYWWVILFPLIFYSLFVISTNIVSNHMVNLNDPRGQ</sequence>
<proteinExistence type="predicted"/>
<protein>
    <submittedName>
        <fullName evidence="2">ABC-type dipeptide/oligopeptide/nickel transport system, permease component</fullName>
    </submittedName>
</protein>
<reference evidence="2 3" key="1">
    <citation type="submission" date="2017-04" db="EMBL/GenBank/DDBJ databases">
        <authorList>
            <person name="Varghese N."/>
            <person name="Submissions S."/>
        </authorList>
    </citation>
    <scope>NUCLEOTIDE SEQUENCE [LARGE SCALE GENOMIC DNA]</scope>
    <source>
        <strain evidence="2 3">DSM 9789</strain>
    </source>
</reference>
<keyword evidence="1" id="KW-0472">Membrane</keyword>